<evidence type="ECO:0000259" key="2">
    <source>
        <dbReference type="Pfam" id="PF04717"/>
    </source>
</evidence>
<accession>A0A179CZ07</accession>
<feature type="compositionally biased region" description="Polar residues" evidence="1">
    <location>
        <begin position="156"/>
        <end position="170"/>
    </location>
</feature>
<dbReference type="Proteomes" id="UP000078358">
    <property type="component" value="Unassembled WGS sequence"/>
</dbReference>
<dbReference type="Gene3D" id="2.40.50.230">
    <property type="entry name" value="Gp5 N-terminal domain"/>
    <property type="match status" value="1"/>
</dbReference>
<dbReference type="NCBIfam" id="TIGR01644">
    <property type="entry name" value="phage_P2_V"/>
    <property type="match status" value="1"/>
</dbReference>
<feature type="compositionally biased region" description="Basic and acidic residues" evidence="1">
    <location>
        <begin position="171"/>
        <end position="180"/>
    </location>
</feature>
<feature type="domain" description="Gp5/Type VI secretion system Vgr protein OB-fold" evidence="2">
    <location>
        <begin position="12"/>
        <end position="80"/>
    </location>
</feature>
<reference evidence="3 4" key="1">
    <citation type="submission" date="2014-01" db="EMBL/GenBank/DDBJ databases">
        <authorList>
            <person name="Zuccon D."/>
        </authorList>
    </citation>
    <scope>NUCLEOTIDE SEQUENCE [LARGE SCALE GENOMIC DNA]</scope>
    <source>
        <strain evidence="3 4">Y31</strain>
    </source>
</reference>
<dbReference type="Pfam" id="PF04717">
    <property type="entry name" value="Phage_base_V"/>
    <property type="match status" value="1"/>
</dbReference>
<dbReference type="AlphaFoldDB" id="A0A179CZ07"/>
<evidence type="ECO:0000256" key="1">
    <source>
        <dbReference type="SAM" id="MobiDB-lite"/>
    </source>
</evidence>
<name>A0A179CZ07_BIBTR</name>
<proteinExistence type="predicted"/>
<evidence type="ECO:0000313" key="3">
    <source>
        <dbReference type="EMBL" id="OAQ15032.1"/>
    </source>
</evidence>
<gene>
    <name evidence="3" type="ORF">F480_00335</name>
</gene>
<protein>
    <submittedName>
        <fullName evidence="3">Phage baseplate protein</fullName>
    </submittedName>
</protein>
<dbReference type="RefSeq" id="WP_064317894.1">
    <property type="nucleotide sequence ID" value="NZ_JACI01000001.1"/>
</dbReference>
<sequence>MQTHNFGATYQEGIVSAIDPKTHKVRCKIPALEELETAWLPFLAPNAGGNQFYCLPDVGELVALLLDACGEGGCVLGAIYNEQDPTPVADSEIWLHKFKNGTEISHNRTNGEITVKTSGTVNVSAGKVNITAPCEITGDVKIKGSLTATGDITSQATVSGASVKQGSTELGTHKHNEQGDGKPTSAPI</sequence>
<dbReference type="InterPro" id="IPR006531">
    <property type="entry name" value="Gp5/Vgr_OB"/>
</dbReference>
<comment type="caution">
    <text evidence="3">The sequence shown here is derived from an EMBL/GenBank/DDBJ whole genome shotgun (WGS) entry which is preliminary data.</text>
</comment>
<dbReference type="InterPro" id="IPR013046">
    <property type="entry name" value="GpV/Gp45"/>
</dbReference>
<evidence type="ECO:0000313" key="4">
    <source>
        <dbReference type="Proteomes" id="UP000078358"/>
    </source>
</evidence>
<dbReference type="InterPro" id="IPR037026">
    <property type="entry name" value="Vgr_OB-fold_dom_sf"/>
</dbReference>
<dbReference type="Gene3D" id="6.20.150.10">
    <property type="match status" value="1"/>
</dbReference>
<dbReference type="EMBL" id="JACI01000001">
    <property type="protein sequence ID" value="OAQ15032.1"/>
    <property type="molecule type" value="Genomic_DNA"/>
</dbReference>
<dbReference type="PATRIC" id="fig|1261658.3.peg.68"/>
<feature type="region of interest" description="Disordered" evidence="1">
    <location>
        <begin position="156"/>
        <end position="188"/>
    </location>
</feature>
<organism evidence="3 4">
    <name type="scientific">Bibersteinia trehalosi Y31</name>
    <dbReference type="NCBI Taxonomy" id="1261658"/>
    <lineage>
        <taxon>Bacteria</taxon>
        <taxon>Pseudomonadati</taxon>
        <taxon>Pseudomonadota</taxon>
        <taxon>Gammaproteobacteria</taxon>
        <taxon>Pasteurellales</taxon>
        <taxon>Pasteurellaceae</taxon>
        <taxon>Bibersteinia</taxon>
    </lineage>
</organism>